<feature type="transmembrane region" description="Helical" evidence="1">
    <location>
        <begin position="88"/>
        <end position="111"/>
    </location>
</feature>
<feature type="transmembrane region" description="Helical" evidence="1">
    <location>
        <begin position="49"/>
        <end position="68"/>
    </location>
</feature>
<dbReference type="InterPro" id="IPR021776">
    <property type="entry name" value="ActD"/>
</dbReference>
<proteinExistence type="predicted"/>
<dbReference type="Pfam" id="PF11821">
    <property type="entry name" value="ActD"/>
    <property type="match status" value="1"/>
</dbReference>
<evidence type="ECO:0000313" key="3">
    <source>
        <dbReference type="Proteomes" id="UP000622707"/>
    </source>
</evidence>
<gene>
    <name evidence="2" type="ORF">JI746_02535</name>
</gene>
<keyword evidence="1" id="KW-0812">Transmembrane</keyword>
<keyword evidence="1" id="KW-1133">Transmembrane helix</keyword>
<dbReference type="Proteomes" id="UP000622707">
    <property type="component" value="Unassembled WGS sequence"/>
</dbReference>
<dbReference type="PANTHER" id="PTHR40394:SF2">
    <property type="entry name" value="QUINOL:CYTOCHROME C OXIDOREDUCTASE MEMBRANE PROTEIN"/>
    <property type="match status" value="1"/>
</dbReference>
<keyword evidence="1" id="KW-0472">Membrane</keyword>
<comment type="caution">
    <text evidence="2">The sequence shown here is derived from an EMBL/GenBank/DDBJ whole genome shotgun (WGS) entry which is preliminary data.</text>
</comment>
<name>A0ABS1JIC8_9BURK</name>
<accession>A0ABS1JIC8</accession>
<evidence type="ECO:0000256" key="1">
    <source>
        <dbReference type="SAM" id="Phobius"/>
    </source>
</evidence>
<keyword evidence="3" id="KW-1185">Reference proteome</keyword>
<dbReference type="PANTHER" id="PTHR40394">
    <property type="entry name" value="LIPOPROTEIN-RELATED"/>
    <property type="match status" value="1"/>
</dbReference>
<reference evidence="2 3" key="1">
    <citation type="journal article" date="2017" name="Int. J. Syst. Evol. Microbiol.">
        <title>Ramlibacter alkalitolerans sp. nov., alkali-tolerant bacterium isolated from soil of ginseng.</title>
        <authorList>
            <person name="Lee D.H."/>
            <person name="Cha C.J."/>
        </authorList>
    </citation>
    <scope>NUCLEOTIDE SEQUENCE [LARGE SCALE GENOMIC DNA]</scope>
    <source>
        <strain evidence="2 3">KACC 19305</strain>
    </source>
</reference>
<dbReference type="EMBL" id="JAEQND010000001">
    <property type="protein sequence ID" value="MBL0423971.1"/>
    <property type="molecule type" value="Genomic_DNA"/>
</dbReference>
<sequence>MAEFATADALLAAARAAHAAGYRHAEAYAPFPVEGLAEAVGFTRSHVPLFTFIGGAVGGIGGYLMQWYSAVIDYPVNIAGRPLHSWPMFVPVSFELAVLGGALAAVLAMLVGNGLPRLRHPVFGAPDFDLASRNRFFLCLPAHDPVFEAEAARGLLQSLAPLRCIEVPR</sequence>
<organism evidence="2 3">
    <name type="scientific">Ramlibacter alkalitolerans</name>
    <dbReference type="NCBI Taxonomy" id="2039631"/>
    <lineage>
        <taxon>Bacteria</taxon>
        <taxon>Pseudomonadati</taxon>
        <taxon>Pseudomonadota</taxon>
        <taxon>Betaproteobacteria</taxon>
        <taxon>Burkholderiales</taxon>
        <taxon>Comamonadaceae</taxon>
        <taxon>Ramlibacter</taxon>
    </lineage>
</organism>
<protein>
    <submittedName>
        <fullName evidence="2">DUF3341 domain-containing protein</fullName>
    </submittedName>
</protein>
<evidence type="ECO:0000313" key="2">
    <source>
        <dbReference type="EMBL" id="MBL0423971.1"/>
    </source>
</evidence>